<dbReference type="Proteomes" id="UP000248044">
    <property type="component" value="Chromosome"/>
</dbReference>
<dbReference type="GO" id="GO:0003677">
    <property type="term" value="F:DNA binding"/>
    <property type="evidence" value="ECO:0007669"/>
    <property type="project" value="UniProtKB-KW"/>
</dbReference>
<feature type="domain" description="PIN" evidence="1">
    <location>
        <begin position="5"/>
        <end position="128"/>
    </location>
</feature>
<dbReference type="InterPro" id="IPR029060">
    <property type="entry name" value="PIN-like_dom_sf"/>
</dbReference>
<dbReference type="GeneID" id="301355822"/>
<keyword evidence="3" id="KW-1185">Reference proteome</keyword>
<dbReference type="AlphaFoldDB" id="A0A2U9IDG5"/>
<evidence type="ECO:0000313" key="3">
    <source>
        <dbReference type="Proteomes" id="UP000248044"/>
    </source>
</evidence>
<dbReference type="EMBL" id="CP029289">
    <property type="protein sequence ID" value="AWR94061.1"/>
    <property type="molecule type" value="Genomic_DNA"/>
</dbReference>
<proteinExistence type="predicted"/>
<protein>
    <submittedName>
        <fullName evidence="2">DNA-binding protein</fullName>
    </submittedName>
</protein>
<organism evidence="2 3">
    <name type="scientific">Acidianus brierleyi</name>
    <dbReference type="NCBI Taxonomy" id="41673"/>
    <lineage>
        <taxon>Archaea</taxon>
        <taxon>Thermoproteota</taxon>
        <taxon>Thermoprotei</taxon>
        <taxon>Sulfolobales</taxon>
        <taxon>Sulfolobaceae</taxon>
        <taxon>Acidianus</taxon>
    </lineage>
</organism>
<dbReference type="SUPFAM" id="SSF88723">
    <property type="entry name" value="PIN domain-like"/>
    <property type="match status" value="1"/>
</dbReference>
<name>A0A2U9IDG5_9CREN</name>
<dbReference type="Pfam" id="PF01850">
    <property type="entry name" value="PIN"/>
    <property type="match status" value="1"/>
</dbReference>
<evidence type="ECO:0000259" key="1">
    <source>
        <dbReference type="Pfam" id="PF01850"/>
    </source>
</evidence>
<dbReference type="Gene3D" id="3.40.50.1010">
    <property type="entry name" value="5'-nuclease"/>
    <property type="match status" value="1"/>
</dbReference>
<reference evidence="2 3" key="1">
    <citation type="submission" date="2018-05" db="EMBL/GenBank/DDBJ databases">
        <title>Complete Genome Sequences of Extremely Thermoacidophilic, Metal-Mobilizing Type-Strain Members of the Archaeal Family Sulfolobaceae: Acidianus brierleyi DSM-1651T, Acidianus sulfidivorans DSM-18786T, Metallosphaera hakonensis DSM-7519T, and Metallosphaera prunae DSM-10039T.</title>
        <authorList>
            <person name="Counts J.A."/>
            <person name="Kelly R.M."/>
        </authorList>
    </citation>
    <scope>NUCLEOTIDE SEQUENCE [LARGE SCALE GENOMIC DNA]</scope>
    <source>
        <strain evidence="2 3">DSM 1651</strain>
    </source>
</reference>
<accession>A0A2U9IDG5</accession>
<gene>
    <name evidence="2" type="ORF">DFR85_05055</name>
</gene>
<sequence length="136" mass="15931">MKLKVLVDTNIIIEKRNKLFNLLGSYDPIYSDLVLAEVMEVIRKNALEFLKKNKREVANKYFAFGREFLKILYQQNVQLEYPNIKDFVEAFEVMKDKDVDAVDAILAVIAKRQGVNVLSNDKDWDRLKDYAKRVNV</sequence>
<dbReference type="InterPro" id="IPR002716">
    <property type="entry name" value="PIN_dom"/>
</dbReference>
<keyword evidence="2" id="KW-0238">DNA-binding</keyword>
<dbReference type="RefSeq" id="WP_110269942.1">
    <property type="nucleotide sequence ID" value="NZ_CP029289.2"/>
</dbReference>
<evidence type="ECO:0000313" key="2">
    <source>
        <dbReference type="EMBL" id="AWR94061.1"/>
    </source>
</evidence>
<dbReference type="KEGG" id="abri:DFR85_05055"/>